<reference evidence="3 4" key="1">
    <citation type="submission" date="2018-02" db="EMBL/GenBank/DDBJ databases">
        <title>Genomic Encyclopedia of Archaeal and Bacterial Type Strains, Phase II (KMG-II): from individual species to whole genera.</title>
        <authorList>
            <person name="Goeker M."/>
        </authorList>
    </citation>
    <scope>NUCLEOTIDE SEQUENCE [LARGE SCALE GENOMIC DNA]</scope>
    <source>
        <strain evidence="3 4">DSM 15099</strain>
    </source>
</reference>
<gene>
    <name evidence="3" type="ORF">BD821_11621</name>
</gene>
<dbReference type="InterPro" id="IPR050695">
    <property type="entry name" value="N-acetylmuramoyl_amidase_3"/>
</dbReference>
<dbReference type="Gene3D" id="2.60.40.10">
    <property type="entry name" value="Immunoglobulins"/>
    <property type="match status" value="2"/>
</dbReference>
<dbReference type="GO" id="GO:0009253">
    <property type="term" value="P:peptidoglycan catabolic process"/>
    <property type="evidence" value="ECO:0007669"/>
    <property type="project" value="InterPro"/>
</dbReference>
<dbReference type="Gene3D" id="3.40.630.40">
    <property type="entry name" value="Zn-dependent exopeptidases"/>
    <property type="match status" value="1"/>
</dbReference>
<evidence type="ECO:0000313" key="3">
    <source>
        <dbReference type="EMBL" id="PPK46375.1"/>
    </source>
</evidence>
<organism evidence="3 4">
    <name type="scientific">Clostridium algidicarnis DSM 15099</name>
    <dbReference type="NCBI Taxonomy" id="1121295"/>
    <lineage>
        <taxon>Bacteria</taxon>
        <taxon>Bacillati</taxon>
        <taxon>Bacillota</taxon>
        <taxon>Clostridia</taxon>
        <taxon>Eubacteriales</taxon>
        <taxon>Clostridiaceae</taxon>
        <taxon>Clostridium</taxon>
    </lineage>
</organism>
<evidence type="ECO:0000259" key="2">
    <source>
        <dbReference type="SMART" id="SM00646"/>
    </source>
</evidence>
<dbReference type="Pfam" id="PF01520">
    <property type="entry name" value="Amidase_3"/>
    <property type="match status" value="1"/>
</dbReference>
<dbReference type="Pfam" id="PF17957">
    <property type="entry name" value="Big_7"/>
    <property type="match status" value="1"/>
</dbReference>
<dbReference type="PANTHER" id="PTHR30404:SF0">
    <property type="entry name" value="N-ACETYLMURAMOYL-L-ALANINE AMIDASE AMIC"/>
    <property type="match status" value="1"/>
</dbReference>
<dbReference type="CDD" id="cd02696">
    <property type="entry name" value="MurNAc-LAA"/>
    <property type="match status" value="1"/>
</dbReference>
<evidence type="ECO:0000313" key="4">
    <source>
        <dbReference type="Proteomes" id="UP000239863"/>
    </source>
</evidence>
<sequence>MVIFFMQGMIVKPVEIKSTPIIGAPSATLSQMQTWAKAAKATPTFVDLAKVYWDLASSHGGVDPVIAYAQAAKETAYGRFGGVLDDSYHNPCGLKTAKGVDDKPEDHQVFDTWEKGVQAHLDHLALYAGAEGYPRKDTTDPRHFPYLIGKVENSVEKLSGNWAPSKSYGDEIVKMAEKIKITDSERVLLPKLSINSPKDASKYLNEKSILITGWSINENEIKSINVYIDNKFIEKAEYGIETPELKKLYPEYSNVEKSGYKADVDISNLDYGNHSIKVESIDSNGNKISEVKNFQKVDLKLRLWVDYPSEKEVMSKNKLSLSGWAVSGKNIKNINVYLDNKHMGNAEYGTYRPDVNKVFPGYPSEDKSGYKFDLDTKLIEPGNYTIKVEAIDTFGNSIYEEKVISIKKLEHIVTLETNLDDNVYGFDPLEIKGIALDSSDIKEVEVFLNNSLLGNAKLGLESREALKDYPEYTNAGNSGYEYSIDNLKLNTGKNVIKVVSKANDGTKKEISKEINIAKANHMMDINSPEGIFGNSKILVNGWALNKSGIKNVEVYLDGKLLGNANMNLPRPDVTKVFKGYAGSDNSGYALEINENIPPGTHIILVKSIANNGESLTMIRKIEVVRLSNKMYIDDPSEGEEIFEQMIVRGWALNPSGVKQVKVFIDDIYAGDAEYGLSRPDVNEVFPLYSKGASSGYQIKLFTNNVKRGEHKVTVEAVGQDGSSTKVSKKISMKKLEPLSYIDSPEIRVMKKEKLNIYGWSLNDSGIQKVKVFIDGKYIGNAKYGLNRPDVKAVFPKYKYTEESGYTLDYDVSNLSIGNHEVKIECIGNDGSTDIKTKSFEIFSDELRGWLDNPLGDIKGRTIDVNGWALSQNDIKSVEVYIDKVKVGNSKYGSKRSDADNLFPGYPVGENCGFSYKFNTDNLKAGNHEVKVVVTDNKNNKIEKVNSFNLIKLDAKMYLEAPFQNNDNLYGETNIMFRGWAISDSGIKELKIELDGVPQSNVSIGKIRPDVQNAFKEYENTLFSGYEYELRDIDKLSQGYHKIEVKALSNDGTVDSRTINFTIKQNRVIVVDPGHNHGGDYGAVSNIGGIRYSETDLNMQVSMKLKESLENEGYTVYLTRGPLDFLYDNLNTSIANRYTIANNLNAEAFISIHHDSSSDSNAKGVSTFYSSFKPGLDNVDIVKGVDPNGYGWYDFQMDLTPTQEAIKGRELARNIVNGVSSNMGYYNRREHDRGLGVTRETNMPAVLVECGFISNLEDARRASNPNNQKELANNIAREVKRTLK</sequence>
<keyword evidence="1" id="KW-0378">Hydrolase</keyword>
<evidence type="ECO:0000256" key="1">
    <source>
        <dbReference type="ARBA" id="ARBA00022801"/>
    </source>
</evidence>
<dbReference type="SMART" id="SM00646">
    <property type="entry name" value="Ami_3"/>
    <property type="match status" value="1"/>
</dbReference>
<protein>
    <submittedName>
        <fullName evidence="3">N-acetylmuramoyl-L-alanine amidase</fullName>
    </submittedName>
</protein>
<dbReference type="SUPFAM" id="SSF53187">
    <property type="entry name" value="Zn-dependent exopeptidases"/>
    <property type="match status" value="1"/>
</dbReference>
<proteinExistence type="predicted"/>
<dbReference type="GO" id="GO:0030288">
    <property type="term" value="C:outer membrane-bounded periplasmic space"/>
    <property type="evidence" value="ECO:0007669"/>
    <property type="project" value="TreeGrafter"/>
</dbReference>
<dbReference type="PANTHER" id="PTHR30404">
    <property type="entry name" value="N-ACETYLMURAMOYL-L-ALANINE AMIDASE"/>
    <property type="match status" value="1"/>
</dbReference>
<dbReference type="GO" id="GO:0004040">
    <property type="term" value="F:amidase activity"/>
    <property type="evidence" value="ECO:0007669"/>
    <property type="project" value="InterPro"/>
</dbReference>
<dbReference type="InterPro" id="IPR002508">
    <property type="entry name" value="MurNAc-LAA_cat"/>
</dbReference>
<dbReference type="Proteomes" id="UP000239863">
    <property type="component" value="Unassembled WGS sequence"/>
</dbReference>
<dbReference type="EMBL" id="PTIS01000016">
    <property type="protein sequence ID" value="PPK46375.1"/>
    <property type="molecule type" value="Genomic_DNA"/>
</dbReference>
<name>A0A2S6FVN9_9CLOT</name>
<dbReference type="Pfam" id="PF01832">
    <property type="entry name" value="Glucosaminidase"/>
    <property type="match status" value="1"/>
</dbReference>
<dbReference type="InterPro" id="IPR013783">
    <property type="entry name" value="Ig-like_fold"/>
</dbReference>
<dbReference type="OrthoDB" id="9763643at2"/>
<comment type="caution">
    <text evidence="3">The sequence shown here is derived from an EMBL/GenBank/DDBJ whole genome shotgun (WGS) entry which is preliminary data.</text>
</comment>
<dbReference type="GO" id="GO:0008745">
    <property type="term" value="F:N-acetylmuramoyl-L-alanine amidase activity"/>
    <property type="evidence" value="ECO:0007669"/>
    <property type="project" value="InterPro"/>
</dbReference>
<dbReference type="InterPro" id="IPR002901">
    <property type="entry name" value="MGlyc_endo_b_GlcNAc-like_dom"/>
</dbReference>
<feature type="domain" description="MurNAc-LAA" evidence="2">
    <location>
        <begin position="1137"/>
        <end position="1279"/>
    </location>
</feature>
<accession>A0A2S6FVN9</accession>